<dbReference type="RefSeq" id="WP_109926753.1">
    <property type="nucleotide sequence ID" value="NZ_QGNZ01000004.1"/>
</dbReference>
<organism evidence="2 3">
    <name type="scientific">Pedobacter yonginense</name>
    <dbReference type="NCBI Taxonomy" id="651869"/>
    <lineage>
        <taxon>Bacteria</taxon>
        <taxon>Pseudomonadati</taxon>
        <taxon>Bacteroidota</taxon>
        <taxon>Sphingobacteriia</taxon>
        <taxon>Sphingobacteriales</taxon>
        <taxon>Sphingobacteriaceae</taxon>
        <taxon>Pedobacter</taxon>
    </lineage>
</organism>
<evidence type="ECO:0000313" key="3">
    <source>
        <dbReference type="Proteomes" id="UP000245379"/>
    </source>
</evidence>
<keyword evidence="1" id="KW-0732">Signal</keyword>
<accession>A0A317EMC1</accession>
<protein>
    <recommendedName>
        <fullName evidence="4">TerB family tellurite resistance protein</fullName>
    </recommendedName>
</protein>
<dbReference type="AlphaFoldDB" id="A0A317EMC1"/>
<comment type="caution">
    <text evidence="2">The sequence shown here is derived from an EMBL/GenBank/DDBJ whole genome shotgun (WGS) entry which is preliminary data.</text>
</comment>
<gene>
    <name evidence="2" type="ORF">DHW03_15445</name>
</gene>
<feature type="signal peptide" evidence="1">
    <location>
        <begin position="1"/>
        <end position="24"/>
    </location>
</feature>
<evidence type="ECO:0000256" key="1">
    <source>
        <dbReference type="SAM" id="SignalP"/>
    </source>
</evidence>
<keyword evidence="3" id="KW-1185">Reference proteome</keyword>
<dbReference type="EMBL" id="QGNZ01000004">
    <property type="protein sequence ID" value="PWS26188.1"/>
    <property type="molecule type" value="Genomic_DNA"/>
</dbReference>
<evidence type="ECO:0000313" key="2">
    <source>
        <dbReference type="EMBL" id="PWS26188.1"/>
    </source>
</evidence>
<feature type="chain" id="PRO_5016465948" description="TerB family tellurite resistance protein" evidence="1">
    <location>
        <begin position="25"/>
        <end position="213"/>
    </location>
</feature>
<name>A0A317EMC1_9SPHI</name>
<dbReference type="OrthoDB" id="673795at2"/>
<sequence>MGSIKKVKAGMLGILMLISLGASAQTWSEWFSQKKTQQKYLLEQLAALKLYAGYLKKGYEISKSGLSFIKDASKGEFSLHEGFFASLKKVSPEILGSSAARQILEKQLSVRRVIRGINVQIESFPIHSDYLVRVKNNLQQSCLYDLEELLLVLSSGKLEMGDEERLARIDKINIAMEEKEAFAQRFLSGLISLQNSKSREIKDLLEMEEWYEK</sequence>
<proteinExistence type="predicted"/>
<evidence type="ECO:0008006" key="4">
    <source>
        <dbReference type="Google" id="ProtNLM"/>
    </source>
</evidence>
<reference evidence="2 3" key="1">
    <citation type="submission" date="2018-05" db="EMBL/GenBank/DDBJ databases">
        <title>Pedobacter paludis sp. nov., isolated from wetland soil.</title>
        <authorList>
            <person name="Zhang Y."/>
            <person name="Wang G."/>
        </authorList>
    </citation>
    <scope>NUCLEOTIDE SEQUENCE [LARGE SCALE GENOMIC DNA]</scope>
    <source>
        <strain evidence="2 3">KCTC22721</strain>
    </source>
</reference>
<dbReference type="Proteomes" id="UP000245379">
    <property type="component" value="Unassembled WGS sequence"/>
</dbReference>